<keyword evidence="2" id="KW-1185">Reference proteome</keyword>
<organism evidence="1 2">
    <name type="scientific">Melastoma candidum</name>
    <dbReference type="NCBI Taxonomy" id="119954"/>
    <lineage>
        <taxon>Eukaryota</taxon>
        <taxon>Viridiplantae</taxon>
        <taxon>Streptophyta</taxon>
        <taxon>Embryophyta</taxon>
        <taxon>Tracheophyta</taxon>
        <taxon>Spermatophyta</taxon>
        <taxon>Magnoliopsida</taxon>
        <taxon>eudicotyledons</taxon>
        <taxon>Gunneridae</taxon>
        <taxon>Pentapetalae</taxon>
        <taxon>rosids</taxon>
        <taxon>malvids</taxon>
        <taxon>Myrtales</taxon>
        <taxon>Melastomataceae</taxon>
        <taxon>Melastomatoideae</taxon>
        <taxon>Melastomateae</taxon>
        <taxon>Melastoma</taxon>
    </lineage>
</organism>
<evidence type="ECO:0000313" key="1">
    <source>
        <dbReference type="EMBL" id="KAI4368876.1"/>
    </source>
</evidence>
<name>A0ACB9QSC4_9MYRT</name>
<gene>
    <name evidence="1" type="ORF">MLD38_017384</name>
</gene>
<dbReference type="EMBL" id="CM042884">
    <property type="protein sequence ID" value="KAI4368876.1"/>
    <property type="molecule type" value="Genomic_DNA"/>
</dbReference>
<comment type="caution">
    <text evidence="1">The sequence shown here is derived from an EMBL/GenBank/DDBJ whole genome shotgun (WGS) entry which is preliminary data.</text>
</comment>
<proteinExistence type="predicted"/>
<accession>A0ACB9QSC4</accession>
<reference evidence="2" key="1">
    <citation type="journal article" date="2023" name="Front. Plant Sci.">
        <title>Chromosomal-level genome assembly of Melastoma candidum provides insights into trichome evolution.</title>
        <authorList>
            <person name="Zhong Y."/>
            <person name="Wu W."/>
            <person name="Sun C."/>
            <person name="Zou P."/>
            <person name="Liu Y."/>
            <person name="Dai S."/>
            <person name="Zhou R."/>
        </authorList>
    </citation>
    <scope>NUCLEOTIDE SEQUENCE [LARGE SCALE GENOMIC DNA]</scope>
</reference>
<protein>
    <submittedName>
        <fullName evidence="1">Uncharacterized protein</fullName>
    </submittedName>
</protein>
<dbReference type="Proteomes" id="UP001057402">
    <property type="component" value="Chromosome 5"/>
</dbReference>
<evidence type="ECO:0000313" key="2">
    <source>
        <dbReference type="Proteomes" id="UP001057402"/>
    </source>
</evidence>
<sequence>MSIIPVTNRRGRTGNAAGPLSTDLWDWDSHLMSLRDGLFSSLGRLGDSFPFSFSPSPFSPVNSRIDWRETPDSHVFRAYFPGLGIDDVLVEVGSDRVLKIVGRGVSSSYVLPDDSMPDFATADMEGGFLVVTVPKAMSDDEWGRGLGRGGNNVRVVEITGEDED</sequence>